<dbReference type="SUPFAM" id="SSF143985">
    <property type="entry name" value="L,D-transpeptidase pre-catalytic domain-like"/>
    <property type="match status" value="1"/>
</dbReference>
<comment type="pathway">
    <text evidence="1 6">Cell wall biogenesis; peptidoglycan biosynthesis.</text>
</comment>
<sequence>MGRLAAALTAAAVLVLAGAFVSLADESGDTTRFVSGTKVNGVGVGGLTVDEAKARIEGFYAGEYNLTIKERGGRQETITGADIGYKVEVPEGLKAILDAQNAAGRVSGPDADNSHTMAMTVTYSQEAMGAKIKALTLISGSGITVTSDARISSYEEGQPFSVIPAVQGNNVDEAKTTEVITAAVKAGQSSVDVDSAGCYYQVNIWETDENLIALCARMNQYRDMSVNYVFGDEKETLGGETIAAWVTGSRDGVPTVDLEKITAFVTEMASRRDTAGTARIFHTAAGKDVELTGPYGWKIDVAGEVQALAALIQAGPAAGPVDREPVYAMTAASRTAPDWGNTYAEVDLTGQHVYMFQEGNLVWDAPCVTGNISKNYDTPAGIYSLTYKEKDRILRGAKKADGTYEYESHVDYWMPFNGGIGFHDATWRSKFGGTIFQTSGSHGCINLPPEKASVLYDLIYKGMPVLCYQ</sequence>
<feature type="domain" description="L,D-TPase catalytic" evidence="8">
    <location>
        <begin position="342"/>
        <end position="468"/>
    </location>
</feature>
<feature type="active site" description="Proton donor/acceptor" evidence="6">
    <location>
        <position position="423"/>
    </location>
</feature>
<organism evidence="9 10">
    <name type="scientific">Enterocloster clostridioformis</name>
    <dbReference type="NCBI Taxonomy" id="1531"/>
    <lineage>
        <taxon>Bacteria</taxon>
        <taxon>Bacillati</taxon>
        <taxon>Bacillota</taxon>
        <taxon>Clostridia</taxon>
        <taxon>Lachnospirales</taxon>
        <taxon>Lachnospiraceae</taxon>
        <taxon>Enterocloster</taxon>
    </lineage>
</organism>
<dbReference type="GO" id="GO:0018104">
    <property type="term" value="P:peptidoglycan-protein cross-linking"/>
    <property type="evidence" value="ECO:0007669"/>
    <property type="project" value="TreeGrafter"/>
</dbReference>
<dbReference type="GO" id="GO:0016740">
    <property type="term" value="F:transferase activity"/>
    <property type="evidence" value="ECO:0007669"/>
    <property type="project" value="UniProtKB-KW"/>
</dbReference>
<dbReference type="Gene3D" id="2.40.440.10">
    <property type="entry name" value="L,D-transpeptidase catalytic domain-like"/>
    <property type="match status" value="1"/>
</dbReference>
<evidence type="ECO:0000256" key="1">
    <source>
        <dbReference type="ARBA" id="ARBA00004752"/>
    </source>
</evidence>
<evidence type="ECO:0000259" key="8">
    <source>
        <dbReference type="PROSITE" id="PS52029"/>
    </source>
</evidence>
<dbReference type="GO" id="GO:0008360">
    <property type="term" value="P:regulation of cell shape"/>
    <property type="evidence" value="ECO:0007669"/>
    <property type="project" value="UniProtKB-UniRule"/>
</dbReference>
<evidence type="ECO:0000256" key="7">
    <source>
        <dbReference type="SAM" id="SignalP"/>
    </source>
</evidence>
<dbReference type="PANTHER" id="PTHR30582:SF33">
    <property type="entry name" value="EXPORTED PROTEIN"/>
    <property type="match status" value="1"/>
</dbReference>
<evidence type="ECO:0000256" key="4">
    <source>
        <dbReference type="ARBA" id="ARBA00022984"/>
    </source>
</evidence>
<dbReference type="UniPathway" id="UPA00219"/>
<evidence type="ECO:0000256" key="5">
    <source>
        <dbReference type="ARBA" id="ARBA00023316"/>
    </source>
</evidence>
<keyword evidence="3 6" id="KW-0133">Cell shape</keyword>
<dbReference type="InterPro" id="IPR005490">
    <property type="entry name" value="LD_TPept_cat_dom"/>
</dbReference>
<evidence type="ECO:0000313" key="9">
    <source>
        <dbReference type="EMBL" id="GEA38720.1"/>
    </source>
</evidence>
<dbReference type="InterPro" id="IPR038063">
    <property type="entry name" value="Transpep_catalytic_dom"/>
</dbReference>
<keyword evidence="7" id="KW-0732">Signal</keyword>
<feature type="chain" id="PRO_5032681405" description="L,D-TPase catalytic domain-containing protein" evidence="7">
    <location>
        <begin position="25"/>
        <end position="469"/>
    </location>
</feature>
<dbReference type="AlphaFoldDB" id="A0A829WMQ4"/>
<evidence type="ECO:0000256" key="3">
    <source>
        <dbReference type="ARBA" id="ARBA00022960"/>
    </source>
</evidence>
<evidence type="ECO:0000256" key="2">
    <source>
        <dbReference type="ARBA" id="ARBA00022679"/>
    </source>
</evidence>
<dbReference type="GO" id="GO:0071555">
    <property type="term" value="P:cell wall organization"/>
    <property type="evidence" value="ECO:0007669"/>
    <property type="project" value="UniProtKB-UniRule"/>
</dbReference>
<dbReference type="EMBL" id="BJLB01000001">
    <property type="protein sequence ID" value="GEA38720.1"/>
    <property type="molecule type" value="Genomic_DNA"/>
</dbReference>
<dbReference type="GO" id="GO:0005576">
    <property type="term" value="C:extracellular region"/>
    <property type="evidence" value="ECO:0007669"/>
    <property type="project" value="TreeGrafter"/>
</dbReference>
<keyword evidence="4 6" id="KW-0573">Peptidoglycan synthesis</keyword>
<name>A0A829WMQ4_9FIRM</name>
<gene>
    <name evidence="9" type="ORF">Ccl03g_44330</name>
</gene>
<dbReference type="InterPro" id="IPR038054">
    <property type="entry name" value="LD_TPept-like_central_sf"/>
</dbReference>
<evidence type="ECO:0000256" key="6">
    <source>
        <dbReference type="PROSITE-ProRule" id="PRU01373"/>
    </source>
</evidence>
<dbReference type="Proteomes" id="UP000315200">
    <property type="component" value="Unassembled WGS sequence"/>
</dbReference>
<dbReference type="Pfam" id="PF03734">
    <property type="entry name" value="YkuD"/>
    <property type="match status" value="1"/>
</dbReference>
<dbReference type="PANTHER" id="PTHR30582">
    <property type="entry name" value="L,D-TRANSPEPTIDASE"/>
    <property type="match status" value="1"/>
</dbReference>
<reference evidence="9 10" key="1">
    <citation type="submission" date="2019-06" db="EMBL/GenBank/DDBJ databases">
        <title>Draft genome sequence of [Clostridium] clostridioforme NBRC 113352.</title>
        <authorList>
            <person name="Miura T."/>
            <person name="Furukawa M."/>
            <person name="Shimamura M."/>
            <person name="Ohyama Y."/>
            <person name="Yamazoe A."/>
            <person name="Kawasaki H."/>
        </authorList>
    </citation>
    <scope>NUCLEOTIDE SEQUENCE [LARGE SCALE GENOMIC DNA]</scope>
    <source>
        <strain evidence="9 10">NBRC 113352</strain>
    </source>
</reference>
<keyword evidence="2" id="KW-0808">Transferase</keyword>
<dbReference type="InterPro" id="IPR050979">
    <property type="entry name" value="LD-transpeptidase"/>
</dbReference>
<proteinExistence type="predicted"/>
<feature type="active site" description="Nucleophile" evidence="6">
    <location>
        <position position="444"/>
    </location>
</feature>
<dbReference type="GO" id="GO:0071972">
    <property type="term" value="F:peptidoglycan L,D-transpeptidase activity"/>
    <property type="evidence" value="ECO:0007669"/>
    <property type="project" value="TreeGrafter"/>
</dbReference>
<dbReference type="SUPFAM" id="SSF141523">
    <property type="entry name" value="L,D-transpeptidase catalytic domain-like"/>
    <property type="match status" value="1"/>
</dbReference>
<dbReference type="CDD" id="cd16913">
    <property type="entry name" value="YkuD_like"/>
    <property type="match status" value="1"/>
</dbReference>
<accession>A0A829WMQ4</accession>
<feature type="signal peptide" evidence="7">
    <location>
        <begin position="1"/>
        <end position="24"/>
    </location>
</feature>
<dbReference type="Gene3D" id="3.10.20.800">
    <property type="match status" value="1"/>
</dbReference>
<evidence type="ECO:0000313" key="10">
    <source>
        <dbReference type="Proteomes" id="UP000315200"/>
    </source>
</evidence>
<protein>
    <recommendedName>
        <fullName evidence="8">L,D-TPase catalytic domain-containing protein</fullName>
    </recommendedName>
</protein>
<comment type="caution">
    <text evidence="9">The sequence shown here is derived from an EMBL/GenBank/DDBJ whole genome shotgun (WGS) entry which is preliminary data.</text>
</comment>
<keyword evidence="5 6" id="KW-0961">Cell wall biogenesis/degradation</keyword>
<dbReference type="PROSITE" id="PS52029">
    <property type="entry name" value="LD_TPASE"/>
    <property type="match status" value="1"/>
</dbReference>